<gene>
    <name evidence="2" type="ORF">ALQ04_03637</name>
</gene>
<feature type="coiled-coil region" evidence="1">
    <location>
        <begin position="1088"/>
        <end position="1115"/>
    </location>
</feature>
<evidence type="ECO:0000256" key="1">
    <source>
        <dbReference type="SAM" id="Coils"/>
    </source>
</evidence>
<dbReference type="InterPro" id="IPR027417">
    <property type="entry name" value="P-loop_NTPase"/>
</dbReference>
<comment type="caution">
    <text evidence="2">The sequence shown here is derived from an EMBL/GenBank/DDBJ whole genome shotgun (WGS) entry which is preliminary data.</text>
</comment>
<dbReference type="EMBL" id="RBRE01000001">
    <property type="protein sequence ID" value="RMQ51314.1"/>
    <property type="molecule type" value="Genomic_DNA"/>
</dbReference>
<accession>A0A3M4MDR1</accession>
<dbReference type="Gene3D" id="3.40.50.300">
    <property type="entry name" value="P-loop containing nucleotide triphosphate hydrolases"/>
    <property type="match status" value="1"/>
</dbReference>
<evidence type="ECO:0000313" key="2">
    <source>
        <dbReference type="EMBL" id="RMQ51314.1"/>
    </source>
</evidence>
<evidence type="ECO:0000313" key="3">
    <source>
        <dbReference type="Proteomes" id="UP000277236"/>
    </source>
</evidence>
<sequence>MDYSKIIGKDDGQRLSFEELVCQLARRDRPESAKEFRRIEGSGGDGGIESYWLLQDGSEIGYQAKYYLRSREVDWGKIDESVEQALKSHPGLKQYVIAIPCDLTDRSGAQGAGKKGWEHWNTHKLAWEALCAQSSIPTVEFVAWTASDLTDKLLHPTAEGLRKFWFGELEMSGQWFHKNVELAVDSLDERYHPEDHVEVGIESLFKVLLRDEEVITELKSAFFAIAKTARFNHFIKNDSDASLIAGIQRVEQEASKVAAFGSRFGSDSWGAWPIVDCVAALSDASNSVHELKAWAWQNMPKSESRREYSSSDMNYLSHKLDELSNALYGLSSKLEGKFYSAEQNRFALLTGKAGTGKSHTLGSVAQKAISDGHPVVLLLGQQLGSQGFWRQATEILGLGTVEPEIFLQAMSSAAEAAQKRGLILIDAINEGAGAQLWRNELPALIARVNAYENLVLVVTCRTEYTPYVVPPKVMETTVAFTIRGFVTNEEQSRAAKIYLHKRGISQPDTPWLSAEFVNPLFLRSACVALARDGCKQFPKGLHGTKQVFAFYIRSVARNLGVGRDGSEDLVAPTTAAISAIARLMATERRDYVVLADAVRISAEVFSNFSSPPSKTWFDVLQKNGIFRLDPPPRRLEIDPFAPVEDIVRFSFQRLQDHLMADALLKSVTDPGLELENGVLSFILDGDRFKWEWAGLAEALSIQVPERFGSELLDALPRDIDIWINDDPVRGAFLESLRWRSSNAFTERTWRYYQAILDVDDSQLYVLIELCANVDHPWNAELLHDILITKTMPERDASWTVKINDFDMADGSTIRRLLDWCLTSQTEKTDRQVQLLCGLAVTWLTASSHREIRDKATKALSALLLSKVELYGELCERFAGLDDLYIMERLHGAGYGACCIDPSPMRLKHYAPVAYRMVFSEQCAPLSIMLRDYASGIIELAAHYRCLPIEVDLGACRPPYKSQPVQLTVSQALLDDVATKAGGDEIKRSCTGGISEFADEIKHRVSSFSSVALTSQMPHTQSEMSERFDAEVIAPYPDRQEIVDAISALQFNPFRFLLRPFEILEELDELDELDELEEFEEAEGVEAVEELEELETHDQSEELQQLEKRLVDLLDVDEKRRFTDEFRWCIVRSGKYPRTLEGVDTEAAKRWVAKRAYDFGWTEEHFPSDSSHRHSYSRERPLYERIGAKYEWLALDELLCRLADSNWLSEARVDGTRDYRSSIDLGFHRDIDPTVLQGLSDAGSDSVDISPIVLEEISEDCLQQWPFKLDPSLGMPSLVGRTDKAGEKWLVLYEHRSVTNRYDDGESREHGLRQQEWRFLMPVVVRKKDQKQLIRFLSNQRSLDVSSWSGRSCTDDGYLLEAPWRFTWDQLMWTPASFHNQGELEVAFPCVKYHWESHLDASLPEGASAHLPAPWLANQLSITPMLSDPRVYVDALGKPQLICGMGPDDGSHAFIRQDIFERMLKEKGLACVWTFVAERGVWPGGGNSHAASRRSEGVVWFERGRPKMESWKEDRCNGTKDE</sequence>
<organism evidence="2 3">
    <name type="scientific">Pseudomonas cichorii</name>
    <dbReference type="NCBI Taxonomy" id="36746"/>
    <lineage>
        <taxon>Bacteria</taxon>
        <taxon>Pseudomonadati</taxon>
        <taxon>Pseudomonadota</taxon>
        <taxon>Gammaproteobacteria</taxon>
        <taxon>Pseudomonadales</taxon>
        <taxon>Pseudomonadaceae</taxon>
        <taxon>Pseudomonas</taxon>
    </lineage>
</organism>
<reference evidence="2 3" key="1">
    <citation type="submission" date="2018-08" db="EMBL/GenBank/DDBJ databases">
        <title>Recombination of ecologically and evolutionarily significant loci maintains genetic cohesion in the Pseudomonas syringae species complex.</title>
        <authorList>
            <person name="Dillon M."/>
            <person name="Thakur S."/>
            <person name="Almeida R.N.D."/>
            <person name="Weir B.S."/>
            <person name="Guttman D.S."/>
        </authorList>
    </citation>
    <scope>NUCLEOTIDE SEQUENCE [LARGE SCALE GENOMIC DNA]</scope>
    <source>
        <strain evidence="2 3">ICMP 3353</strain>
    </source>
</reference>
<protein>
    <submittedName>
        <fullName evidence="2">AAA ATPase</fullName>
    </submittedName>
</protein>
<dbReference type="Proteomes" id="UP000277236">
    <property type="component" value="Unassembled WGS sequence"/>
</dbReference>
<name>A0A3M4MDR1_PSECI</name>
<dbReference type="SUPFAM" id="SSF52540">
    <property type="entry name" value="P-loop containing nucleoside triphosphate hydrolases"/>
    <property type="match status" value="1"/>
</dbReference>
<proteinExistence type="predicted"/>
<keyword evidence="1" id="KW-0175">Coiled coil</keyword>
<dbReference type="RefSeq" id="WP_183142061.1">
    <property type="nucleotide sequence ID" value="NZ_RBRE01000001.1"/>
</dbReference>